<organism evidence="3">
    <name type="scientific">Emiliania huxleyi</name>
    <name type="common">Coccolithophore</name>
    <name type="synonym">Pontosphaera huxleyi</name>
    <dbReference type="NCBI Taxonomy" id="2903"/>
    <lineage>
        <taxon>Eukaryota</taxon>
        <taxon>Haptista</taxon>
        <taxon>Haptophyta</taxon>
        <taxon>Prymnesiophyceae</taxon>
        <taxon>Isochrysidales</taxon>
        <taxon>Noelaerhabdaceae</taxon>
        <taxon>Emiliania</taxon>
    </lineage>
</organism>
<sequence length="816" mass="85402">MDPQLGGMEPSTFADPPENTAYAFDATATVALALREQREGNLTSANLSTAELLRRVSFEGASGAVSFGGEGHGAGDRNVASLSSELRSWRQEDGAGELDYVPLPLEAGANPCFATLSPEAAAGMVWLGGGSTPPRDAILVAEEEERRRRDEAQALVWKLCVGVGVPGLLLLACGVALLFYSFRLQSRRKQLLWRHSRLPLRFSHTAPGGKYHLFLSHTWLSGQDQVHLIKRRLSTLAPGMDIFLDVDNLQEFGSLADEVAASDVVLLFLSRGYFASKACAIEYEAAVRLGKPLILVHEANENKGGLPLQQARRDCPEAIRDEIFGTSRPVVSWQRSDAFQQVALKRIVAEVLVACGCDLPRSDLRVARRSSDDATATPLASLRSTPHAARRSTPHDAAAEATAASRSAASPSAAPSAASGPARIEEEEVESGALGGRGGVVVIGTLLGVSSAGAGSGADSRADAGSVTASGIVDHRSLGASSAGAGRRPLPAPKETRPAPGSGGGASRWTRGLWHSSRASGEEAAAGGRLGGGKGGRGGISGISLGSDALYLHTEARLAARLQGGRLVLAFSRHNPGAREIALEVASLVAGCRAAEWPLAGPLDGRVVPLLLLDATTFGGDCGEDLADDVRQWCAQVAASREPPQEESSAVALRPSFSSSLGGSSRRSGGGRAASPKRRNSLSRRPSLSRLPSLSCARGPVEPPLLLHAALAEETRGCPVRRGIPRAAHQLKIAVIGGRLPLRGGDAAHADRPRARVPLHADRAAVVRAARLQKGGAGRALAGARPAKPRRLSRDKAAGRLQLRCPAPQTAYSYRS</sequence>
<dbReference type="AlphaFoldDB" id="A0A7S3WRJ1"/>
<reference evidence="3" key="1">
    <citation type="submission" date="2021-01" db="EMBL/GenBank/DDBJ databases">
        <authorList>
            <person name="Corre E."/>
            <person name="Pelletier E."/>
            <person name="Niang G."/>
            <person name="Scheremetjew M."/>
            <person name="Finn R."/>
            <person name="Kale V."/>
            <person name="Holt S."/>
            <person name="Cochrane G."/>
            <person name="Meng A."/>
            <person name="Brown T."/>
            <person name="Cohen L."/>
        </authorList>
    </citation>
    <scope>NUCLEOTIDE SEQUENCE</scope>
    <source>
        <strain evidence="3">379</strain>
    </source>
</reference>
<feature type="compositionally biased region" description="Low complexity" evidence="1">
    <location>
        <begin position="399"/>
        <end position="422"/>
    </location>
</feature>
<keyword evidence="2" id="KW-0812">Transmembrane</keyword>
<proteinExistence type="predicted"/>
<feature type="compositionally biased region" description="Low complexity" evidence="1">
    <location>
        <begin position="777"/>
        <end position="786"/>
    </location>
</feature>
<dbReference type="Gene3D" id="3.40.50.10140">
    <property type="entry name" value="Toll/interleukin-1 receptor homology (TIR) domain"/>
    <property type="match status" value="1"/>
</dbReference>
<evidence type="ECO:0008006" key="4">
    <source>
        <dbReference type="Google" id="ProtNLM"/>
    </source>
</evidence>
<feature type="transmembrane region" description="Helical" evidence="2">
    <location>
        <begin position="155"/>
        <end position="182"/>
    </location>
</feature>
<dbReference type="EMBL" id="HBIR01039220">
    <property type="protein sequence ID" value="CAE0571122.1"/>
    <property type="molecule type" value="Transcribed_RNA"/>
</dbReference>
<gene>
    <name evidence="3" type="ORF">EHUX00137_LOCUS30581</name>
</gene>
<evidence type="ECO:0000256" key="2">
    <source>
        <dbReference type="SAM" id="Phobius"/>
    </source>
</evidence>
<feature type="compositionally biased region" description="Low complexity" evidence="1">
    <location>
        <begin position="683"/>
        <end position="695"/>
    </location>
</feature>
<keyword evidence="2" id="KW-1133">Transmembrane helix</keyword>
<name>A0A7S3WRJ1_EMIHU</name>
<protein>
    <recommendedName>
        <fullName evidence="4">TIR domain-containing protein</fullName>
    </recommendedName>
</protein>
<feature type="region of interest" description="Disordered" evidence="1">
    <location>
        <begin position="368"/>
        <end position="431"/>
    </location>
</feature>
<feature type="region of interest" description="Disordered" evidence="1">
    <location>
        <begin position="777"/>
        <end position="799"/>
    </location>
</feature>
<feature type="region of interest" description="Disordered" evidence="1">
    <location>
        <begin position="644"/>
        <end position="695"/>
    </location>
</feature>
<dbReference type="SUPFAM" id="SSF52200">
    <property type="entry name" value="Toll/Interleukin receptor TIR domain"/>
    <property type="match status" value="1"/>
</dbReference>
<accession>A0A7S3WRJ1</accession>
<dbReference type="InterPro" id="IPR035897">
    <property type="entry name" value="Toll_tir_struct_dom_sf"/>
</dbReference>
<keyword evidence="2" id="KW-0472">Membrane</keyword>
<feature type="region of interest" description="Disordered" evidence="1">
    <location>
        <begin position="475"/>
        <end position="512"/>
    </location>
</feature>
<feature type="compositionally biased region" description="Low complexity" evidence="1">
    <location>
        <begin position="653"/>
        <end position="667"/>
    </location>
</feature>
<evidence type="ECO:0000313" key="3">
    <source>
        <dbReference type="EMBL" id="CAE0571122.1"/>
    </source>
</evidence>
<evidence type="ECO:0000256" key="1">
    <source>
        <dbReference type="SAM" id="MobiDB-lite"/>
    </source>
</evidence>